<protein>
    <submittedName>
        <fullName evidence="1">Uncharacterized protein</fullName>
    </submittedName>
</protein>
<reference evidence="1 2" key="1">
    <citation type="submission" date="2019-03" db="EMBL/GenBank/DDBJ databases">
        <title>Genomic Encyclopedia of Type Strains, Phase IV (KMG-V): Genome sequencing to study the core and pangenomes of soil and plant-associated prokaryotes.</title>
        <authorList>
            <person name="Whitman W."/>
        </authorList>
    </citation>
    <scope>NUCLEOTIDE SEQUENCE [LARGE SCALE GENOMIC DNA]</scope>
    <source>
        <strain evidence="1 2">Hc14</strain>
    </source>
</reference>
<gene>
    <name evidence="1" type="ORF">EV132_11047</name>
</gene>
<comment type="caution">
    <text evidence="1">The sequence shown here is derived from an EMBL/GenBank/DDBJ whole genome shotgun (WGS) entry which is preliminary data.</text>
</comment>
<dbReference type="RefSeq" id="WP_132564524.1">
    <property type="nucleotide sequence ID" value="NZ_SMBH01000010.1"/>
</dbReference>
<dbReference type="InterPro" id="IPR006311">
    <property type="entry name" value="TAT_signal"/>
</dbReference>
<dbReference type="PROSITE" id="PS51318">
    <property type="entry name" value="TAT"/>
    <property type="match status" value="1"/>
</dbReference>
<dbReference type="Proteomes" id="UP000294576">
    <property type="component" value="Unassembled WGS sequence"/>
</dbReference>
<organism evidence="1 2">
    <name type="scientific">Rhizobium sullae</name>
    <name type="common">Rhizobium hedysari</name>
    <dbReference type="NCBI Taxonomy" id="50338"/>
    <lineage>
        <taxon>Bacteria</taxon>
        <taxon>Pseudomonadati</taxon>
        <taxon>Pseudomonadota</taxon>
        <taxon>Alphaproteobacteria</taxon>
        <taxon>Hyphomicrobiales</taxon>
        <taxon>Rhizobiaceae</taxon>
        <taxon>Rhizobium/Agrobacterium group</taxon>
        <taxon>Rhizobium</taxon>
    </lineage>
</organism>
<accession>A0A4R3PZ63</accession>
<proteinExistence type="predicted"/>
<evidence type="ECO:0000313" key="1">
    <source>
        <dbReference type="EMBL" id="TCU13970.1"/>
    </source>
</evidence>
<dbReference type="AlphaFoldDB" id="A0A4R3PZ63"/>
<dbReference type="EMBL" id="SMBH01000010">
    <property type="protein sequence ID" value="TCU13970.1"/>
    <property type="molecule type" value="Genomic_DNA"/>
</dbReference>
<name>A0A4R3PZ63_RHISU</name>
<evidence type="ECO:0000313" key="2">
    <source>
        <dbReference type="Proteomes" id="UP000294576"/>
    </source>
</evidence>
<sequence length="109" mass="11450">MSEQQDPGVSRRGFIGALGTRATILAAAPFFSGAAHAQRQPSLPATASTTSARTRTIPKTAQTLITLGLGTFLTFDARPGDDRSNLGEVFRRYVVGGGRVIDTPAGHTH</sequence>